<evidence type="ECO:0000259" key="1">
    <source>
        <dbReference type="PROSITE" id="PS50943"/>
    </source>
</evidence>
<evidence type="ECO:0000313" key="2">
    <source>
        <dbReference type="EMBL" id="TCO53133.1"/>
    </source>
</evidence>
<dbReference type="Gene3D" id="1.10.260.40">
    <property type="entry name" value="lambda repressor-like DNA-binding domains"/>
    <property type="match status" value="1"/>
</dbReference>
<dbReference type="Pfam" id="PF13560">
    <property type="entry name" value="HTH_31"/>
    <property type="match status" value="1"/>
</dbReference>
<dbReference type="EMBL" id="SLWS01000011">
    <property type="protein sequence ID" value="TCO53133.1"/>
    <property type="molecule type" value="Genomic_DNA"/>
</dbReference>
<accession>A0A4R2J3M9</accession>
<protein>
    <submittedName>
        <fullName evidence="2">Helix-turn-helix protein</fullName>
    </submittedName>
</protein>
<dbReference type="Proteomes" id="UP000295680">
    <property type="component" value="Unassembled WGS sequence"/>
</dbReference>
<keyword evidence="3" id="KW-1185">Reference proteome</keyword>
<comment type="caution">
    <text evidence="2">The sequence shown here is derived from an EMBL/GenBank/DDBJ whole genome shotgun (WGS) entry which is preliminary data.</text>
</comment>
<organism evidence="2 3">
    <name type="scientific">Actinocrispum wychmicini</name>
    <dbReference type="NCBI Taxonomy" id="1213861"/>
    <lineage>
        <taxon>Bacteria</taxon>
        <taxon>Bacillati</taxon>
        <taxon>Actinomycetota</taxon>
        <taxon>Actinomycetes</taxon>
        <taxon>Pseudonocardiales</taxon>
        <taxon>Pseudonocardiaceae</taxon>
        <taxon>Actinocrispum</taxon>
    </lineage>
</organism>
<sequence>MPGPLCARRGLRVGTMPDNALGGFLRARREAIAPSEVGLPAGARRRTPGLRRSELASLAGISVEYLTRLERGRDRHPSGQVLGALADALRLSPEERVHLHRLLKADNGETCAQSTRPMQPLRPTVRTLLDRLESTPALVVDPQGDVLACTVGFRWLAAPVGLLDADQPNLTRFVFTDTRSRAAFPDWEQVADQRAAALRASADLGSHPAAALAEELSITAGTEFGRRFAASAVLPTWTGVERWEHPTAGALRLAYESLLLPGAEEYRLVAYLPGDADTSKALAALNWPAESGSRSTVRSVATSEGSWA</sequence>
<dbReference type="PROSITE" id="PS50943">
    <property type="entry name" value="HTH_CROC1"/>
    <property type="match status" value="1"/>
</dbReference>
<feature type="domain" description="HTH cro/C1-type" evidence="1">
    <location>
        <begin position="49"/>
        <end position="96"/>
    </location>
</feature>
<evidence type="ECO:0000313" key="3">
    <source>
        <dbReference type="Proteomes" id="UP000295680"/>
    </source>
</evidence>
<dbReference type="SMART" id="SM00530">
    <property type="entry name" value="HTH_XRE"/>
    <property type="match status" value="1"/>
</dbReference>
<proteinExistence type="predicted"/>
<dbReference type="AlphaFoldDB" id="A0A4R2J3M9"/>
<dbReference type="SUPFAM" id="SSF47413">
    <property type="entry name" value="lambda repressor-like DNA-binding domains"/>
    <property type="match status" value="1"/>
</dbReference>
<dbReference type="Pfam" id="PF17765">
    <property type="entry name" value="MLTR_LBD"/>
    <property type="match status" value="1"/>
</dbReference>
<reference evidence="2 3" key="1">
    <citation type="submission" date="2019-03" db="EMBL/GenBank/DDBJ databases">
        <title>Genomic Encyclopedia of Type Strains, Phase IV (KMG-IV): sequencing the most valuable type-strain genomes for metagenomic binning, comparative biology and taxonomic classification.</title>
        <authorList>
            <person name="Goeker M."/>
        </authorList>
    </citation>
    <scope>NUCLEOTIDE SEQUENCE [LARGE SCALE GENOMIC DNA]</scope>
    <source>
        <strain evidence="2 3">DSM 45934</strain>
    </source>
</reference>
<dbReference type="Gene3D" id="3.30.450.180">
    <property type="match status" value="1"/>
</dbReference>
<name>A0A4R2J3M9_9PSEU</name>
<dbReference type="PANTHER" id="PTHR35010:SF2">
    <property type="entry name" value="BLL4672 PROTEIN"/>
    <property type="match status" value="1"/>
</dbReference>
<dbReference type="InterPro" id="IPR001387">
    <property type="entry name" value="Cro/C1-type_HTH"/>
</dbReference>
<dbReference type="CDD" id="cd00093">
    <property type="entry name" value="HTH_XRE"/>
    <property type="match status" value="1"/>
</dbReference>
<dbReference type="GO" id="GO:0003677">
    <property type="term" value="F:DNA binding"/>
    <property type="evidence" value="ECO:0007669"/>
    <property type="project" value="InterPro"/>
</dbReference>
<dbReference type="InterPro" id="IPR010982">
    <property type="entry name" value="Lambda_DNA-bd_dom_sf"/>
</dbReference>
<gene>
    <name evidence="2" type="ORF">EV192_111330</name>
</gene>
<dbReference type="PANTHER" id="PTHR35010">
    <property type="entry name" value="BLL4672 PROTEIN-RELATED"/>
    <property type="match status" value="1"/>
</dbReference>
<dbReference type="InterPro" id="IPR041413">
    <property type="entry name" value="MLTR_LBD"/>
</dbReference>